<organism evidence="2 3">
    <name type="scientific">Prunus dulcis</name>
    <name type="common">Almond</name>
    <name type="synonym">Amygdalus dulcis</name>
    <dbReference type="NCBI Taxonomy" id="3755"/>
    <lineage>
        <taxon>Eukaryota</taxon>
        <taxon>Viridiplantae</taxon>
        <taxon>Streptophyta</taxon>
        <taxon>Embryophyta</taxon>
        <taxon>Tracheophyta</taxon>
        <taxon>Spermatophyta</taxon>
        <taxon>Magnoliopsida</taxon>
        <taxon>eudicotyledons</taxon>
        <taxon>Gunneridae</taxon>
        <taxon>Pentapetalae</taxon>
        <taxon>rosids</taxon>
        <taxon>fabids</taxon>
        <taxon>Rosales</taxon>
        <taxon>Rosaceae</taxon>
        <taxon>Amygdaloideae</taxon>
        <taxon>Amygdaleae</taxon>
        <taxon>Prunus</taxon>
    </lineage>
</organism>
<evidence type="ECO:0000313" key="3">
    <source>
        <dbReference type="Proteomes" id="UP001054821"/>
    </source>
</evidence>
<feature type="region of interest" description="Disordered" evidence="1">
    <location>
        <begin position="34"/>
        <end position="57"/>
    </location>
</feature>
<feature type="compositionally biased region" description="Polar residues" evidence="1">
    <location>
        <begin position="38"/>
        <end position="57"/>
    </location>
</feature>
<keyword evidence="3" id="KW-1185">Reference proteome</keyword>
<name>A0AAD4ZCN7_PRUDU</name>
<accession>A0AAD4ZCN7</accession>
<protein>
    <submittedName>
        <fullName evidence="2">Uncharacterized protein</fullName>
    </submittedName>
</protein>
<dbReference type="EMBL" id="JAJFAZ020000002">
    <property type="protein sequence ID" value="KAI5341887.1"/>
    <property type="molecule type" value="Genomic_DNA"/>
</dbReference>
<dbReference type="Proteomes" id="UP001054821">
    <property type="component" value="Chromosome 2"/>
</dbReference>
<proteinExistence type="predicted"/>
<gene>
    <name evidence="2" type="ORF">L3X38_009762</name>
</gene>
<sequence length="96" mass="10394">MNIVSSSQTATFTSYPSKKHIWVIDTRATDHMTFDPGQLTSHTPSSQSAVSNANGTTSPDIFSSQTIGCGARRSKLYYLDLASNSEASHSQAYNEC</sequence>
<evidence type="ECO:0000313" key="2">
    <source>
        <dbReference type="EMBL" id="KAI5341887.1"/>
    </source>
</evidence>
<reference evidence="2 3" key="1">
    <citation type="journal article" date="2022" name="G3 (Bethesda)">
        <title>Whole-genome sequence and methylome profiling of the almond [Prunus dulcis (Mill.) D.A. Webb] cultivar 'Nonpareil'.</title>
        <authorList>
            <person name="D'Amico-Willman K.M."/>
            <person name="Ouma W.Z."/>
            <person name="Meulia T."/>
            <person name="Sideli G.M."/>
            <person name="Gradziel T.M."/>
            <person name="Fresnedo-Ramirez J."/>
        </authorList>
    </citation>
    <scope>NUCLEOTIDE SEQUENCE [LARGE SCALE GENOMIC DNA]</scope>
    <source>
        <strain evidence="2">Clone GOH B32 T37-40</strain>
    </source>
</reference>
<comment type="caution">
    <text evidence="2">The sequence shown here is derived from an EMBL/GenBank/DDBJ whole genome shotgun (WGS) entry which is preliminary data.</text>
</comment>
<evidence type="ECO:0000256" key="1">
    <source>
        <dbReference type="SAM" id="MobiDB-lite"/>
    </source>
</evidence>
<dbReference type="AlphaFoldDB" id="A0AAD4ZCN7"/>